<sequence>MIQAGAKRSHSALSWCFLERPADFMENLQSAVDTLVHGSNTLFILLGAVMVLAMHAGFAFLEVGTVRHKNQVNALSKILSDFAISTLAYFFVGYWISYGVSFLQPASVLSHEHGYSLVKFFFLLTFAAAIPAIISGGIAERARFAPQLCATALIVAFVYPFFEGIVWNGNFGAQRWLAEHFGAGFHDFAGSVVVHAMGGWLALTAVLLLGARNGRYRDGKLVAFAPSNIPFLALGSWILIVGWFGFNVMSAQTLQGVSGLVAVNSLMAMVGGTVAALLVGRNDPGFLHNGPLAGLVAVCAGSDLMHPVGALATGAIAGALFVWCFIAAQNTWKIDDVLGVWPLHGLCGVWGGVACGIFGQTALGGLGGVSLISQLIGSLAGVLVALVGGFVVYGTIKLLVGLRLSQEQEYYGADLSIHKIGATSQD</sequence>
<evidence type="ECO:0000313" key="10">
    <source>
        <dbReference type="EMBL" id="MBM5457787.1"/>
    </source>
</evidence>
<evidence type="ECO:0000256" key="6">
    <source>
        <dbReference type="ARBA" id="ARBA00023136"/>
    </source>
</evidence>
<dbReference type="Gene3D" id="1.10.3430.10">
    <property type="entry name" value="Ammonium transporter AmtB like domains"/>
    <property type="match status" value="1"/>
</dbReference>
<comment type="caution">
    <text evidence="10">The sequence shown here is derived from an EMBL/GenBank/DDBJ whole genome shotgun (WGS) entry which is preliminary data.</text>
</comment>
<dbReference type="PROSITE" id="PS01219">
    <property type="entry name" value="AMMONIUM_TRANSP"/>
    <property type="match status" value="1"/>
</dbReference>
<evidence type="ECO:0000256" key="4">
    <source>
        <dbReference type="ARBA" id="ARBA00022692"/>
    </source>
</evidence>
<feature type="transmembrane region" description="Helical" evidence="8">
    <location>
        <begin position="221"/>
        <end position="245"/>
    </location>
</feature>
<feature type="transmembrane region" description="Helical" evidence="8">
    <location>
        <begin position="286"/>
        <end position="304"/>
    </location>
</feature>
<keyword evidence="6 8" id="KW-0472">Membrane</keyword>
<dbReference type="InterPro" id="IPR018047">
    <property type="entry name" value="Ammonium_transpt_CS"/>
</dbReference>
<evidence type="ECO:0000256" key="3">
    <source>
        <dbReference type="ARBA" id="ARBA00022448"/>
    </source>
</evidence>
<dbReference type="EMBL" id="JACOPV010000005">
    <property type="protein sequence ID" value="MBM5457787.1"/>
    <property type="molecule type" value="Genomic_DNA"/>
</dbReference>
<comment type="similarity">
    <text evidence="2">Belongs to the ammonia transporter channel (TC 1.A.11.2) family.</text>
</comment>
<proteinExistence type="inferred from homology"/>
<evidence type="ECO:0000256" key="2">
    <source>
        <dbReference type="ARBA" id="ARBA00005887"/>
    </source>
</evidence>
<feature type="transmembrane region" description="Helical" evidence="8">
    <location>
        <begin position="117"/>
        <end position="136"/>
    </location>
</feature>
<protein>
    <submittedName>
        <fullName evidence="10">Ammonium transporter</fullName>
    </submittedName>
</protein>
<name>A0ABS2BVZ3_9PSED</name>
<feature type="transmembrane region" description="Helical" evidence="8">
    <location>
        <begin position="188"/>
        <end position="209"/>
    </location>
</feature>
<dbReference type="SUPFAM" id="SSF111352">
    <property type="entry name" value="Ammonium transporter"/>
    <property type="match status" value="1"/>
</dbReference>
<evidence type="ECO:0000256" key="1">
    <source>
        <dbReference type="ARBA" id="ARBA00004141"/>
    </source>
</evidence>
<comment type="subcellular location">
    <subcellularLocation>
        <location evidence="1">Membrane</location>
        <topology evidence="1">Multi-pass membrane protein</topology>
    </subcellularLocation>
</comment>
<dbReference type="Proteomes" id="UP000745663">
    <property type="component" value="Unassembled WGS sequence"/>
</dbReference>
<reference evidence="10 11" key="1">
    <citation type="submission" date="2020-08" db="EMBL/GenBank/DDBJ databases">
        <title>Description of novel Pseudomonas species.</title>
        <authorList>
            <person name="Duman M."/>
            <person name="Mulet M."/>
            <person name="Altun S."/>
            <person name="Saticioglu I.B."/>
            <person name="Lalucat J."/>
            <person name="Garcia-Valdes E."/>
        </authorList>
    </citation>
    <scope>NUCLEOTIDE SEQUENCE [LARGE SCALE GENOMIC DNA]</scope>
    <source>
        <strain evidence="10 11">P66</strain>
    </source>
</reference>
<dbReference type="Pfam" id="PF00909">
    <property type="entry name" value="Ammonium_transp"/>
    <property type="match status" value="1"/>
</dbReference>
<accession>A0ABS2BVZ3</accession>
<evidence type="ECO:0000256" key="8">
    <source>
        <dbReference type="SAM" id="Phobius"/>
    </source>
</evidence>
<evidence type="ECO:0000256" key="5">
    <source>
        <dbReference type="ARBA" id="ARBA00022989"/>
    </source>
</evidence>
<keyword evidence="3" id="KW-0813">Transport</keyword>
<dbReference type="PANTHER" id="PTHR11730:SF89">
    <property type="entry name" value="AMMONIUM TRANSPORTER SLL0108-RELATED"/>
    <property type="match status" value="1"/>
</dbReference>
<organism evidence="10 11">
    <name type="scientific">Pseudomonas arcuscaelestis</name>
    <dbReference type="NCBI Taxonomy" id="2710591"/>
    <lineage>
        <taxon>Bacteria</taxon>
        <taxon>Pseudomonadati</taxon>
        <taxon>Pseudomonadota</taxon>
        <taxon>Gammaproteobacteria</taxon>
        <taxon>Pseudomonadales</taxon>
        <taxon>Pseudomonadaceae</taxon>
        <taxon>Pseudomonas</taxon>
    </lineage>
</organism>
<gene>
    <name evidence="10" type="ORF">H8F21_09470</name>
</gene>
<evidence type="ECO:0000256" key="7">
    <source>
        <dbReference type="ARBA" id="ARBA00023177"/>
    </source>
</evidence>
<dbReference type="InterPro" id="IPR029020">
    <property type="entry name" value="Ammonium/urea_transptr"/>
</dbReference>
<keyword evidence="5 8" id="KW-1133">Transmembrane helix</keyword>
<keyword evidence="7" id="KW-0924">Ammonia transport</keyword>
<keyword evidence="4 8" id="KW-0812">Transmembrane</keyword>
<evidence type="ECO:0000259" key="9">
    <source>
        <dbReference type="Pfam" id="PF00909"/>
    </source>
</evidence>
<feature type="transmembrane region" description="Helical" evidence="8">
    <location>
        <begin position="78"/>
        <end position="97"/>
    </location>
</feature>
<feature type="transmembrane region" description="Helical" evidence="8">
    <location>
        <begin position="371"/>
        <end position="396"/>
    </location>
</feature>
<keyword evidence="11" id="KW-1185">Reference proteome</keyword>
<feature type="transmembrane region" description="Helical" evidence="8">
    <location>
        <begin position="42"/>
        <end position="66"/>
    </location>
</feature>
<feature type="transmembrane region" description="Helical" evidence="8">
    <location>
        <begin position="148"/>
        <end position="168"/>
    </location>
</feature>
<feature type="transmembrane region" description="Helical" evidence="8">
    <location>
        <begin position="340"/>
        <end position="359"/>
    </location>
</feature>
<dbReference type="PANTHER" id="PTHR11730">
    <property type="entry name" value="AMMONIUM TRANSPORTER"/>
    <property type="match status" value="1"/>
</dbReference>
<feature type="transmembrane region" description="Helical" evidence="8">
    <location>
        <begin position="257"/>
        <end position="279"/>
    </location>
</feature>
<dbReference type="InterPro" id="IPR024041">
    <property type="entry name" value="NH4_transpt_AmtB-like_dom"/>
</dbReference>
<feature type="domain" description="Ammonium transporter AmtB-like" evidence="9">
    <location>
        <begin position="43"/>
        <end position="419"/>
    </location>
</feature>
<feature type="transmembrane region" description="Helical" evidence="8">
    <location>
        <begin position="310"/>
        <end position="328"/>
    </location>
</feature>
<evidence type="ECO:0000313" key="11">
    <source>
        <dbReference type="Proteomes" id="UP000745663"/>
    </source>
</evidence>